<dbReference type="OrthoDB" id="190105at2759"/>
<evidence type="ECO:0000256" key="1">
    <source>
        <dbReference type="ARBA" id="ARBA00022574"/>
    </source>
</evidence>
<dbReference type="PROSITE" id="PS00678">
    <property type="entry name" value="WD_REPEATS_1"/>
    <property type="match status" value="4"/>
</dbReference>
<feature type="compositionally biased region" description="Polar residues" evidence="4">
    <location>
        <begin position="18"/>
        <end position="33"/>
    </location>
</feature>
<dbReference type="SMART" id="SM00320">
    <property type="entry name" value="WD40"/>
    <property type="match status" value="7"/>
</dbReference>
<evidence type="ECO:0000259" key="5">
    <source>
        <dbReference type="PROSITE" id="PS50181"/>
    </source>
</evidence>
<dbReference type="Gene3D" id="1.20.1280.50">
    <property type="match status" value="1"/>
</dbReference>
<dbReference type="InterPro" id="IPR001680">
    <property type="entry name" value="WD40_rpt"/>
</dbReference>
<feature type="repeat" description="WD" evidence="3">
    <location>
        <begin position="474"/>
        <end position="505"/>
    </location>
</feature>
<accession>G8BS81</accession>
<name>G8BS81_TETPH</name>
<evidence type="ECO:0000313" key="7">
    <source>
        <dbReference type="Proteomes" id="UP000005666"/>
    </source>
</evidence>
<dbReference type="GO" id="GO:0005634">
    <property type="term" value="C:nucleus"/>
    <property type="evidence" value="ECO:0007669"/>
    <property type="project" value="TreeGrafter"/>
</dbReference>
<proteinExistence type="predicted"/>
<dbReference type="Proteomes" id="UP000005666">
    <property type="component" value="Chromosome 4"/>
</dbReference>
<feature type="region of interest" description="Disordered" evidence="4">
    <location>
        <begin position="711"/>
        <end position="732"/>
    </location>
</feature>
<dbReference type="eggNOG" id="KOG0274">
    <property type="taxonomic scope" value="Eukaryota"/>
</dbReference>
<keyword evidence="1 3" id="KW-0853">WD repeat</keyword>
<dbReference type="RefSeq" id="XP_003685136.1">
    <property type="nucleotide sequence ID" value="XM_003685088.1"/>
</dbReference>
<dbReference type="Pfam" id="PF16856">
    <property type="entry name" value="CDC4_D"/>
    <property type="match status" value="1"/>
</dbReference>
<dbReference type="EMBL" id="HE612859">
    <property type="protein sequence ID" value="CCE62702.1"/>
    <property type="molecule type" value="Genomic_DNA"/>
</dbReference>
<dbReference type="SUPFAM" id="SSF81383">
    <property type="entry name" value="F-box domain"/>
    <property type="match status" value="1"/>
</dbReference>
<feature type="domain" description="F-box" evidence="5">
    <location>
        <begin position="221"/>
        <end position="268"/>
    </location>
</feature>
<dbReference type="PRINTS" id="PR00320">
    <property type="entry name" value="GPROTEINBRPT"/>
</dbReference>
<evidence type="ECO:0000256" key="4">
    <source>
        <dbReference type="SAM" id="MobiDB-lite"/>
    </source>
</evidence>
<feature type="repeat" description="WD" evidence="3">
    <location>
        <begin position="514"/>
        <end position="555"/>
    </location>
</feature>
<dbReference type="STRING" id="1071381.G8BS81"/>
<feature type="region of interest" description="Disordered" evidence="4">
    <location>
        <begin position="15"/>
        <end position="42"/>
    </location>
</feature>
<dbReference type="SMART" id="SM00256">
    <property type="entry name" value="FBOX"/>
    <property type="match status" value="1"/>
</dbReference>
<dbReference type="InterPro" id="IPR036322">
    <property type="entry name" value="WD40_repeat_dom_sf"/>
</dbReference>
<sequence length="732" mass="81995">MELLNRPNVLATPLSGDFETNNSVTNQPSTTDNLKNETAESTEVYQPNNYERSDAISNRANTVINSASDMEDLGTVKVCTPASSFMVNTDQIGGSIIKESVDDSSNNTSSQNNQIGQDAIADDTLPPSPVASPVIIFPVESSDEENKIVALTKDKNTSPLIDFGTTTVESLQNLTDELLHTLQTDFQSKQCYKNILFNLIAQMNRSDLSDLGTLLKDNLKRDFITTLPIEITLKVLRNLDFQDIQNCSLVTKSWNSLLTSTAYIWKMLLIKENFISRQSFSKYFKTLSLKYPEIGTDYEKGYRLDFLRNYKFLKNWYNVNFTPEVTSLPGHLTSVITCLQFEDNRIITGADDKMIRIYDAVTKKFVNELRGHNGGVWALKYDENGILVSGSTDRSVRIWDIDLGVCTHVFKGHTSTVRCLHIVKYKNIKYVVTGSRDNTLHVWKLPNKCNTEDKDKYPIVYDSTEENPYFVGILRGHLASVRTVSGYGNIIISGSYDNTLMVWDIIKMKCLYILTGHINRIYSTIYDHKRNRCISASMDSTIRVWDLANIQNNGTCTEVMNSMVSCVNVTGSMYTLQGHTALVGLLKLSDKFLVSAAADGSLRGWDANTYSRKFTYHHNNLSAITTFDMNDNLLVSGSEGQFNVYNLRTGKLIHSNILRADHIWSVQFKENILVVAIEFDRKSYVEILDFNIPCSSTATTTATTTATLTSSTSSSITSSSYSTSATASTNHQ</sequence>
<dbReference type="HOGENOM" id="CLU_000288_103_3_1"/>
<gene>
    <name evidence="6" type="primary">TPHA0D00580</name>
    <name evidence="6" type="ordered locus">TPHA_0D00580</name>
</gene>
<dbReference type="PANTHER" id="PTHR19849:SF1">
    <property type="entry name" value="F-BOX_WD REPEAT-CONTAINING PROTEIN 7"/>
    <property type="match status" value="1"/>
</dbReference>
<evidence type="ECO:0000256" key="3">
    <source>
        <dbReference type="PROSITE-ProRule" id="PRU00221"/>
    </source>
</evidence>
<evidence type="ECO:0000313" key="6">
    <source>
        <dbReference type="EMBL" id="CCE62702.1"/>
    </source>
</evidence>
<reference evidence="6 7" key="1">
    <citation type="journal article" date="2011" name="Proc. Natl. Acad. Sci. U.S.A.">
        <title>Evolutionary erosion of yeast sex chromosomes by mating-type switching accidents.</title>
        <authorList>
            <person name="Gordon J.L."/>
            <person name="Armisen D."/>
            <person name="Proux-Wera E."/>
            <person name="Oheigeartaigh S.S."/>
            <person name="Byrne K.P."/>
            <person name="Wolfe K.H."/>
        </authorList>
    </citation>
    <scope>NUCLEOTIDE SEQUENCE [LARGE SCALE GENOMIC DNA]</scope>
    <source>
        <strain evidence="7">ATCC 24235 / CBS 4417 / NBRC 1672 / NRRL Y-8282 / UCD 70-5</strain>
    </source>
</reference>
<dbReference type="GO" id="GO:0043130">
    <property type="term" value="F:ubiquitin binding"/>
    <property type="evidence" value="ECO:0007669"/>
    <property type="project" value="TreeGrafter"/>
</dbReference>
<dbReference type="InterPro" id="IPR019775">
    <property type="entry name" value="WD40_repeat_CS"/>
</dbReference>
<dbReference type="GO" id="GO:0043161">
    <property type="term" value="P:proteasome-mediated ubiquitin-dependent protein catabolic process"/>
    <property type="evidence" value="ECO:0007669"/>
    <property type="project" value="TreeGrafter"/>
</dbReference>
<feature type="repeat" description="WD" evidence="3">
    <location>
        <begin position="576"/>
        <end position="615"/>
    </location>
</feature>
<dbReference type="PROSITE" id="PS50294">
    <property type="entry name" value="WD_REPEATS_REGION"/>
    <property type="match status" value="4"/>
</dbReference>
<dbReference type="InterPro" id="IPR036047">
    <property type="entry name" value="F-box-like_dom_sf"/>
</dbReference>
<dbReference type="Pfam" id="PF00400">
    <property type="entry name" value="WD40"/>
    <property type="match status" value="5"/>
</dbReference>
<keyword evidence="2" id="KW-0677">Repeat</keyword>
<dbReference type="PROSITE" id="PS50181">
    <property type="entry name" value="FBOX"/>
    <property type="match status" value="1"/>
</dbReference>
<dbReference type="PROSITE" id="PS50082">
    <property type="entry name" value="WD_REPEATS_2"/>
    <property type="match status" value="5"/>
</dbReference>
<dbReference type="Gene3D" id="2.130.10.10">
    <property type="entry name" value="YVTN repeat-like/Quinoprotein amine dehydrogenase"/>
    <property type="match status" value="1"/>
</dbReference>
<dbReference type="GO" id="GO:0010992">
    <property type="term" value="P:ubiquitin recycling"/>
    <property type="evidence" value="ECO:0007669"/>
    <property type="project" value="TreeGrafter"/>
</dbReference>
<organism evidence="6 7">
    <name type="scientific">Tetrapisispora phaffii (strain ATCC 24235 / CBS 4417 / NBRC 1672 / NRRL Y-8282 / UCD 70-5)</name>
    <name type="common">Yeast</name>
    <name type="synonym">Fabospora phaffii</name>
    <dbReference type="NCBI Taxonomy" id="1071381"/>
    <lineage>
        <taxon>Eukaryota</taxon>
        <taxon>Fungi</taxon>
        <taxon>Dikarya</taxon>
        <taxon>Ascomycota</taxon>
        <taxon>Saccharomycotina</taxon>
        <taxon>Saccharomycetes</taxon>
        <taxon>Saccharomycetales</taxon>
        <taxon>Saccharomycetaceae</taxon>
        <taxon>Tetrapisispora</taxon>
    </lineage>
</organism>
<dbReference type="AlphaFoldDB" id="G8BS81"/>
<dbReference type="InterPro" id="IPR015943">
    <property type="entry name" value="WD40/YVTN_repeat-like_dom_sf"/>
</dbReference>
<dbReference type="GO" id="GO:0005737">
    <property type="term" value="C:cytoplasm"/>
    <property type="evidence" value="ECO:0007669"/>
    <property type="project" value="TreeGrafter"/>
</dbReference>
<dbReference type="KEGG" id="tpf:TPHA_0D00580"/>
<dbReference type="GeneID" id="11531002"/>
<keyword evidence="7" id="KW-1185">Reference proteome</keyword>
<protein>
    <recommendedName>
        <fullName evidence="5">F-box domain-containing protein</fullName>
    </recommendedName>
</protein>
<dbReference type="Pfam" id="PF12937">
    <property type="entry name" value="F-box-like"/>
    <property type="match status" value="1"/>
</dbReference>
<dbReference type="SUPFAM" id="SSF50978">
    <property type="entry name" value="WD40 repeat-like"/>
    <property type="match status" value="1"/>
</dbReference>
<dbReference type="InterPro" id="IPR001810">
    <property type="entry name" value="F-box_dom"/>
</dbReference>
<feature type="repeat" description="WD" evidence="3">
    <location>
        <begin position="369"/>
        <end position="409"/>
    </location>
</feature>
<feature type="repeat" description="WD" evidence="3">
    <location>
        <begin position="410"/>
        <end position="445"/>
    </location>
</feature>
<dbReference type="InterPro" id="IPR020472">
    <property type="entry name" value="WD40_PAC1"/>
</dbReference>
<dbReference type="CDD" id="cd00200">
    <property type="entry name" value="WD40"/>
    <property type="match status" value="1"/>
</dbReference>
<evidence type="ECO:0000256" key="2">
    <source>
        <dbReference type="ARBA" id="ARBA00022737"/>
    </source>
</evidence>
<dbReference type="PANTHER" id="PTHR19849">
    <property type="entry name" value="PHOSPHOLIPASE A-2-ACTIVATING PROTEIN"/>
    <property type="match status" value="1"/>
</dbReference>
<dbReference type="InterPro" id="IPR031740">
    <property type="entry name" value="Cdc4_D"/>
</dbReference>
<dbReference type="OMA" id="WDIAKMK"/>